<keyword evidence="1" id="KW-0560">Oxidoreductase</keyword>
<keyword evidence="3" id="KW-0460">Magnesium</keyword>
<dbReference type="GO" id="GO:0008137">
    <property type="term" value="F:NADH dehydrogenase (ubiquinone) activity"/>
    <property type="evidence" value="ECO:0007669"/>
    <property type="project" value="InterPro"/>
</dbReference>
<protein>
    <recommendedName>
        <fullName evidence="8">Hydrogenase</fullName>
    </recommendedName>
</protein>
<evidence type="ECO:0000256" key="1">
    <source>
        <dbReference type="ARBA" id="ARBA00023002"/>
    </source>
</evidence>
<name>A0A1F4T3V2_UNCSA</name>
<reference evidence="6 7" key="1">
    <citation type="journal article" date="2016" name="Nat. Commun.">
        <title>Thousands of microbial genomes shed light on interconnected biogeochemical processes in an aquifer system.</title>
        <authorList>
            <person name="Anantharaman K."/>
            <person name="Brown C.T."/>
            <person name="Hug L.A."/>
            <person name="Sharon I."/>
            <person name="Castelle C.J."/>
            <person name="Probst A.J."/>
            <person name="Thomas B.C."/>
            <person name="Singh A."/>
            <person name="Wilkins M.J."/>
            <person name="Karaoz U."/>
            <person name="Brodie E.L."/>
            <person name="Williams K.H."/>
            <person name="Hubbard S.S."/>
            <person name="Banfield J.F."/>
        </authorList>
    </citation>
    <scope>NUCLEOTIDE SEQUENCE [LARGE SCALE GENOMIC DNA]</scope>
</reference>
<feature type="domain" description="NADH-quinone oxidoreductase subunit D" evidence="5">
    <location>
        <begin position="276"/>
        <end position="439"/>
    </location>
</feature>
<dbReference type="GO" id="GO:0016651">
    <property type="term" value="F:oxidoreductase activity, acting on NAD(P)H"/>
    <property type="evidence" value="ECO:0007669"/>
    <property type="project" value="InterPro"/>
</dbReference>
<evidence type="ECO:0000313" key="6">
    <source>
        <dbReference type="EMBL" id="OGC27481.1"/>
    </source>
</evidence>
<evidence type="ECO:0000259" key="4">
    <source>
        <dbReference type="Pfam" id="PF00329"/>
    </source>
</evidence>
<evidence type="ECO:0000259" key="5">
    <source>
        <dbReference type="Pfam" id="PF00346"/>
    </source>
</evidence>
<dbReference type="InterPro" id="IPR001501">
    <property type="entry name" value="Ni-dep_hyd_lsu"/>
</dbReference>
<dbReference type="InterPro" id="IPR052197">
    <property type="entry name" value="ComplexI_49kDa-like"/>
</dbReference>
<dbReference type="SUPFAM" id="SSF56762">
    <property type="entry name" value="HydB/Nqo4-like"/>
    <property type="match status" value="1"/>
</dbReference>
<dbReference type="InterPro" id="IPR029014">
    <property type="entry name" value="NiFe-Hase_large"/>
</dbReference>
<dbReference type="Gene3D" id="1.10.645.10">
    <property type="entry name" value="Cytochrome-c3 Hydrogenase, chain B"/>
    <property type="match status" value="1"/>
</dbReference>
<feature type="domain" description="NADH:ubiquinone oxidoreductase 30kDa subunit" evidence="4">
    <location>
        <begin position="27"/>
        <end position="141"/>
    </location>
</feature>
<dbReference type="PANTHER" id="PTHR43485">
    <property type="entry name" value="HYDROGENASE-4 COMPONENT G"/>
    <property type="match status" value="1"/>
</dbReference>
<dbReference type="GO" id="GO:0048038">
    <property type="term" value="F:quinone binding"/>
    <property type="evidence" value="ECO:0007669"/>
    <property type="project" value="InterPro"/>
</dbReference>
<dbReference type="Pfam" id="PF00329">
    <property type="entry name" value="Complex1_30kDa"/>
    <property type="match status" value="1"/>
</dbReference>
<keyword evidence="2" id="KW-0520">NAD</keyword>
<dbReference type="Gene3D" id="3.30.460.80">
    <property type="entry name" value="NADH:ubiquinone oxidoreductase, 30kDa subunit"/>
    <property type="match status" value="1"/>
</dbReference>
<feature type="binding site" evidence="3">
    <location>
        <position position="474"/>
    </location>
    <ligand>
        <name>Mg(2+)</name>
        <dbReference type="ChEBI" id="CHEBI:18420"/>
    </ligand>
</feature>
<proteinExistence type="predicted"/>
<sequence length="513" mass="56423">MEKLLFELTRLGIVPVRLTNENEVYLEVSPADFKPACLALHKLLRSTVMLMFAEDRRSSEGTFTIRAGFIGTKQRRWFFVEQKVPGPAFGSIAKEIYSANLFEREIKEMFGLEPEGNPDGRRLRLHDEVWSGGYPLRKDFESAVSGPIGNYPFMPVEGEGVFEVPVGPVHAGIIGPGHFRFSVAGEPIINLESRFGFTHRGVEKMLEGRDAASAAKLSECVAGDAAFSHSLAYCRGVERACGIAVPTRGDYLRGIFLELERLYNHVADVGTIALDVGFSFPAAEASVIKENLQALNAELTGSRFLKHINLPGGVSRDLDQASVKNLLAQTAAATRDFRRLREILYASVSFLDRVETTGALSKKLAEDLGVIGLAGRASGVKLDLREVFPGVYDGLKVVFREKGDVLARLEVRLDEFEESVRQIERLAARLPEGAIAGDEVTVGSGQALGWAESWRGPVLYWLRFTDGKLERAKIVDPSFHNWTGLSAAVLDNIVPDFPVCNKSFNLSYAGNDL</sequence>
<dbReference type="Pfam" id="PF00374">
    <property type="entry name" value="NiFeSe_Hases"/>
    <property type="match status" value="1"/>
</dbReference>
<keyword evidence="3" id="KW-0479">Metal-binding</keyword>
<dbReference type="SUPFAM" id="SSF143243">
    <property type="entry name" value="Nqo5-like"/>
    <property type="match status" value="1"/>
</dbReference>
<evidence type="ECO:0000256" key="3">
    <source>
        <dbReference type="PIRSR" id="PIRSR601501-1"/>
    </source>
</evidence>
<feature type="binding site" evidence="3">
    <location>
        <position position="203"/>
    </location>
    <ligand>
        <name>Mg(2+)</name>
        <dbReference type="ChEBI" id="CHEBI:18420"/>
    </ligand>
</feature>
<comment type="caution">
    <text evidence="6">The sequence shown here is derived from an EMBL/GenBank/DDBJ whole genome shotgun (WGS) entry which is preliminary data.</text>
</comment>
<dbReference type="PANTHER" id="PTHR43485:SF1">
    <property type="entry name" value="FORMATE HYDROGENLYASE SUBUNIT 5-RELATED"/>
    <property type="match status" value="1"/>
</dbReference>
<gene>
    <name evidence="6" type="ORF">A3K49_00395</name>
</gene>
<evidence type="ECO:0008006" key="8">
    <source>
        <dbReference type="Google" id="ProtNLM"/>
    </source>
</evidence>
<organism evidence="6 7">
    <name type="scientific">candidate division WOR-1 bacterium RIFOXYC12_FULL_54_18</name>
    <dbReference type="NCBI Taxonomy" id="1802584"/>
    <lineage>
        <taxon>Bacteria</taxon>
        <taxon>Bacillati</taxon>
        <taxon>Saganbacteria</taxon>
    </lineage>
</organism>
<dbReference type="InterPro" id="IPR037232">
    <property type="entry name" value="NADH_quin_OxRdtase_su_C/D-like"/>
</dbReference>
<dbReference type="GO" id="GO:0051287">
    <property type="term" value="F:NAD binding"/>
    <property type="evidence" value="ECO:0007669"/>
    <property type="project" value="InterPro"/>
</dbReference>
<evidence type="ECO:0000256" key="2">
    <source>
        <dbReference type="ARBA" id="ARBA00023027"/>
    </source>
</evidence>
<dbReference type="Pfam" id="PF00346">
    <property type="entry name" value="Complex1_49kDa"/>
    <property type="match status" value="1"/>
</dbReference>
<accession>A0A1F4T3V2</accession>
<dbReference type="AlphaFoldDB" id="A0A1F4T3V2"/>
<dbReference type="InterPro" id="IPR001135">
    <property type="entry name" value="NADH_Q_OxRdtase_suD"/>
</dbReference>
<evidence type="ECO:0000313" key="7">
    <source>
        <dbReference type="Proteomes" id="UP000178602"/>
    </source>
</evidence>
<dbReference type="EMBL" id="MEUG01000001">
    <property type="protein sequence ID" value="OGC27481.1"/>
    <property type="molecule type" value="Genomic_DNA"/>
</dbReference>
<dbReference type="Proteomes" id="UP000178602">
    <property type="component" value="Unassembled WGS sequence"/>
</dbReference>
<dbReference type="GO" id="GO:0016151">
    <property type="term" value="F:nickel cation binding"/>
    <property type="evidence" value="ECO:0007669"/>
    <property type="project" value="InterPro"/>
</dbReference>
<dbReference type="InterPro" id="IPR001268">
    <property type="entry name" value="NADH_UbQ_OxRdtase_30kDa_su"/>
</dbReference>